<gene>
    <name evidence="2" type="ORF">PPYR1160_LOCUS12369</name>
</gene>
<dbReference type="EMBL" id="HBEA01016212">
    <property type="protein sequence ID" value="CAD8262867.1"/>
    <property type="molecule type" value="Transcribed_RNA"/>
</dbReference>
<evidence type="ECO:0000256" key="1">
    <source>
        <dbReference type="SAM" id="SignalP"/>
    </source>
</evidence>
<accession>A0A7R9UDG6</accession>
<reference evidence="2" key="1">
    <citation type="submission" date="2021-01" db="EMBL/GenBank/DDBJ databases">
        <authorList>
            <person name="Corre E."/>
            <person name="Pelletier E."/>
            <person name="Niang G."/>
            <person name="Scheremetjew M."/>
            <person name="Finn R."/>
            <person name="Kale V."/>
            <person name="Holt S."/>
            <person name="Cochrane G."/>
            <person name="Meng A."/>
            <person name="Brown T."/>
            <person name="Cohen L."/>
        </authorList>
    </citation>
    <scope>NUCLEOTIDE SEQUENCE</scope>
    <source>
        <strain evidence="2">CCMP2078</strain>
    </source>
</reference>
<sequence length="309" mass="34495">MKLLQSLLFGALASWAAAQGEWRGTVYCEIWIIEPAETRGIVSLLVILAGTPEVQCVEERYEEITDEEIYATFPNATQLFRNGPRESIYSDFDHPESEPLDVYEFNTLEFRAVANTKVPEVALNALTNGVSAYLPTPINRVFVATWDGGATQYRLIDSEHHVTWQMQSLSKLDDFAPPDPGFETLEELEPLITPTLPDNLKYEVLKDVPAITIPAGPTTIMQDVFFNTYIVIEDGTPECRCQAFEPEQWGSRLDEGSIDFACEQIPQGVPSPEGGKLGDGRLCIPFLARAVCQDGFQACRVRSKLRPDE</sequence>
<feature type="chain" id="PRO_5031459578" evidence="1">
    <location>
        <begin position="19"/>
        <end position="309"/>
    </location>
</feature>
<dbReference type="AlphaFoldDB" id="A0A7R9UDG6"/>
<name>A0A7R9UDG6_9STRA</name>
<protein>
    <submittedName>
        <fullName evidence="2">Uncharacterized protein</fullName>
    </submittedName>
</protein>
<evidence type="ECO:0000313" key="2">
    <source>
        <dbReference type="EMBL" id="CAD8262867.1"/>
    </source>
</evidence>
<organism evidence="2">
    <name type="scientific">Pinguiococcus pyrenoidosus</name>
    <dbReference type="NCBI Taxonomy" id="172671"/>
    <lineage>
        <taxon>Eukaryota</taxon>
        <taxon>Sar</taxon>
        <taxon>Stramenopiles</taxon>
        <taxon>Ochrophyta</taxon>
        <taxon>Pinguiophyceae</taxon>
        <taxon>Pinguiochrysidales</taxon>
        <taxon>Pinguiochrysidaceae</taxon>
        <taxon>Pinguiococcus</taxon>
    </lineage>
</organism>
<proteinExistence type="predicted"/>
<keyword evidence="1" id="KW-0732">Signal</keyword>
<feature type="signal peptide" evidence="1">
    <location>
        <begin position="1"/>
        <end position="18"/>
    </location>
</feature>